<gene>
    <name evidence="2" type="ORF">FYJ39_20095</name>
</gene>
<dbReference type="Pfam" id="PF05593">
    <property type="entry name" value="RHS_repeat"/>
    <property type="match status" value="1"/>
</dbReference>
<dbReference type="InterPro" id="IPR006530">
    <property type="entry name" value="YD"/>
</dbReference>
<dbReference type="EMBL" id="VUMD01000047">
    <property type="protein sequence ID" value="MSS38731.1"/>
    <property type="molecule type" value="Genomic_DNA"/>
</dbReference>
<evidence type="ECO:0000313" key="2">
    <source>
        <dbReference type="EMBL" id="MSS38731.1"/>
    </source>
</evidence>
<dbReference type="InterPro" id="IPR031325">
    <property type="entry name" value="RHS_repeat"/>
</dbReference>
<name>A0A7X2NPM3_9CLOT</name>
<dbReference type="SUPFAM" id="SSF69279">
    <property type="entry name" value="Phage tail proteins"/>
    <property type="match status" value="1"/>
</dbReference>
<reference evidence="2 3" key="1">
    <citation type="submission" date="2019-08" db="EMBL/GenBank/DDBJ databases">
        <title>In-depth cultivation of the pig gut microbiome towards novel bacterial diversity and tailored functional studies.</title>
        <authorList>
            <person name="Wylensek D."/>
            <person name="Hitch T.C.A."/>
            <person name="Clavel T."/>
        </authorList>
    </citation>
    <scope>NUCLEOTIDE SEQUENCE [LARGE SCALE GENOMIC DNA]</scope>
    <source>
        <strain evidence="2 3">WCA-389-WT-23D1</strain>
    </source>
</reference>
<dbReference type="Proteomes" id="UP000429958">
    <property type="component" value="Unassembled WGS sequence"/>
</dbReference>
<evidence type="ECO:0000313" key="3">
    <source>
        <dbReference type="Proteomes" id="UP000429958"/>
    </source>
</evidence>
<feature type="domain" description="DUF6531" evidence="1">
    <location>
        <begin position="649"/>
        <end position="713"/>
    </location>
</feature>
<dbReference type="PANTHER" id="PTHR32305:SF15">
    <property type="entry name" value="PROTEIN RHSA-RELATED"/>
    <property type="match status" value="1"/>
</dbReference>
<accession>A0A7X2NPM3</accession>
<dbReference type="PANTHER" id="PTHR32305">
    <property type="match status" value="1"/>
</dbReference>
<dbReference type="NCBIfam" id="TIGR01643">
    <property type="entry name" value="YD_repeat_2x"/>
    <property type="match status" value="1"/>
</dbReference>
<feature type="non-terminal residue" evidence="2">
    <location>
        <position position="1020"/>
    </location>
</feature>
<keyword evidence="3" id="KW-1185">Reference proteome</keyword>
<dbReference type="InterPro" id="IPR045351">
    <property type="entry name" value="DUF6531"/>
</dbReference>
<dbReference type="InterPro" id="IPR050708">
    <property type="entry name" value="T6SS_VgrG/RHS"/>
</dbReference>
<proteinExistence type="predicted"/>
<dbReference type="RefSeq" id="WP_154474093.1">
    <property type="nucleotide sequence ID" value="NZ_VUMD01000047.1"/>
</dbReference>
<feature type="non-terminal residue" evidence="2">
    <location>
        <position position="1"/>
    </location>
</feature>
<protein>
    <recommendedName>
        <fullName evidence="1">DUF6531 domain-containing protein</fullName>
    </recommendedName>
</protein>
<comment type="caution">
    <text evidence="2">The sequence shown here is derived from an EMBL/GenBank/DDBJ whole genome shotgun (WGS) entry which is preliminary data.</text>
</comment>
<sequence>QKVLEDQERAQIKDCLTNGRVIPDFLLQYEESDWDFLIRLASQFQSFLVPDCSADHGRAYFGIPPYEDDFNFSEEEYETIKDVETYHKVNTDGELLPQEIIKWNVKTGHSFHLAQRGTFRGLRCMVTAIRYRVIAGELCRYYELSREQGVRCTRMKNGHINGMSIPATVKERSGNCVRVHFHIDPVYEAAPNQRYFTFAIESSFIYCMPEVGSQVHIYFPTDEEKDAVAVHAIRTSAPGKGGTGGGYAQNPDYKSFSNVTGAHLLLAPKAARISAEEAAVTSVCLDGEGNAYIQGKEIQLQAEKGLSMGESASEEGGPAKSISVISKSISAKSGDSGMELSEETKILAAFVKLEAAEGPMPEGMASSSELIGQITANDAADRASVNNGVSSQLVEKYQEGKTKILSGAARILTTVATVGVAVALTVATGGAGALVAGTMIATGVLGTANIAFAAADIAEGSQDVRSSQSGNLNESFNFIRDTAVEAVFGEHKQQVYNFLKAGTEIAFGVVAGAAIGNAGMIKTGGQLVCGSQKVKNLKAAVQIGGNVVNQALKDLAYTGKVDVKGLAFNTLLGLGQGYAGTAATGRIMNQLGLGGNNSFVAKGAQAVVGTLVDTGMDWGASSLAGREFDPWQSLAQNGFANSLTVSVSDPVDAVWGHYLVHATDFVLASLPEPVRLERSYRSGRHRDSAMGRGWLFAYDSRIYKDTNYSGQVHLDTVTGHSVCFKKQGEAWVNQSPGTERFSLYKEEGRFILGDAVSHTRCIYGEKGRLEQIRYPNQLQMGLYYDEEGLCRMVTPLGNKLEIVSRHGRILEITDEIGRKTQYRYEGDLLTDVIHTDEGVTHYAYDKGGYITSETNQNGIRYLENEYDAKGRILRQTFESGACQTFRYDDRKCQNTVTYSENGTTERYEYGAAMLPERITYEDGTSTVYRYSEQNLLISQTSRTGAQTRWEYDSLGRRIKETDPEGLTTHYEYDHRGDLIRTWDTDGRETCTEYDSGHNPVRIRERISGSQWRERAYRYDG</sequence>
<dbReference type="AlphaFoldDB" id="A0A7X2NPM3"/>
<organism evidence="2 3">
    <name type="scientific">Clostridium porci</name>
    <dbReference type="NCBI Taxonomy" id="2605778"/>
    <lineage>
        <taxon>Bacteria</taxon>
        <taxon>Bacillati</taxon>
        <taxon>Bacillota</taxon>
        <taxon>Clostridia</taxon>
        <taxon>Eubacteriales</taxon>
        <taxon>Clostridiaceae</taxon>
        <taxon>Clostridium</taxon>
    </lineage>
</organism>
<evidence type="ECO:0000259" key="1">
    <source>
        <dbReference type="Pfam" id="PF20148"/>
    </source>
</evidence>
<dbReference type="Pfam" id="PF20148">
    <property type="entry name" value="DUF6531"/>
    <property type="match status" value="1"/>
</dbReference>
<dbReference type="Gene3D" id="2.180.10.10">
    <property type="entry name" value="RHS repeat-associated core"/>
    <property type="match status" value="2"/>
</dbReference>